<sequence length="26" mass="3078">MWLDKNDKPLHGKPSSLQPGKYPRRK</sequence>
<protein>
    <submittedName>
        <fullName evidence="2">Uncharacterized protein</fullName>
    </submittedName>
</protein>
<dbReference type="Proteomes" id="UP000887116">
    <property type="component" value="Unassembled WGS sequence"/>
</dbReference>
<evidence type="ECO:0000313" key="3">
    <source>
        <dbReference type="Proteomes" id="UP000887116"/>
    </source>
</evidence>
<keyword evidence="3" id="KW-1185">Reference proteome</keyword>
<reference evidence="2" key="1">
    <citation type="submission" date="2020-07" db="EMBL/GenBank/DDBJ databases">
        <title>Multicomponent nature underlies the extraordinary mechanical properties of spider dragline silk.</title>
        <authorList>
            <person name="Kono N."/>
            <person name="Nakamura H."/>
            <person name="Mori M."/>
            <person name="Yoshida Y."/>
            <person name="Ohtoshi R."/>
            <person name="Malay A.D."/>
            <person name="Moran D.A.P."/>
            <person name="Tomita M."/>
            <person name="Numata K."/>
            <person name="Arakawa K."/>
        </authorList>
    </citation>
    <scope>NUCLEOTIDE SEQUENCE</scope>
</reference>
<feature type="compositionally biased region" description="Basic and acidic residues" evidence="1">
    <location>
        <begin position="1"/>
        <end position="10"/>
    </location>
</feature>
<gene>
    <name evidence="2" type="ORF">TNCT_713451</name>
</gene>
<accession>A0A8X6ITP9</accession>
<evidence type="ECO:0000256" key="1">
    <source>
        <dbReference type="SAM" id="MobiDB-lite"/>
    </source>
</evidence>
<comment type="caution">
    <text evidence="2">The sequence shown here is derived from an EMBL/GenBank/DDBJ whole genome shotgun (WGS) entry which is preliminary data.</text>
</comment>
<dbReference type="EMBL" id="BMAO01016761">
    <property type="protein sequence ID" value="GFR10950.1"/>
    <property type="molecule type" value="Genomic_DNA"/>
</dbReference>
<organism evidence="2 3">
    <name type="scientific">Trichonephila clavata</name>
    <name type="common">Joro spider</name>
    <name type="synonym">Nephila clavata</name>
    <dbReference type="NCBI Taxonomy" id="2740835"/>
    <lineage>
        <taxon>Eukaryota</taxon>
        <taxon>Metazoa</taxon>
        <taxon>Ecdysozoa</taxon>
        <taxon>Arthropoda</taxon>
        <taxon>Chelicerata</taxon>
        <taxon>Arachnida</taxon>
        <taxon>Araneae</taxon>
        <taxon>Araneomorphae</taxon>
        <taxon>Entelegynae</taxon>
        <taxon>Araneoidea</taxon>
        <taxon>Nephilidae</taxon>
        <taxon>Trichonephila</taxon>
    </lineage>
</organism>
<proteinExistence type="predicted"/>
<evidence type="ECO:0000313" key="2">
    <source>
        <dbReference type="EMBL" id="GFR10950.1"/>
    </source>
</evidence>
<dbReference type="AlphaFoldDB" id="A0A8X6ITP9"/>
<name>A0A8X6ITP9_TRICU</name>
<feature type="non-terminal residue" evidence="2">
    <location>
        <position position="26"/>
    </location>
</feature>
<feature type="region of interest" description="Disordered" evidence="1">
    <location>
        <begin position="1"/>
        <end position="26"/>
    </location>
</feature>